<dbReference type="Proteomes" id="UP000518300">
    <property type="component" value="Unassembled WGS sequence"/>
</dbReference>
<name>A0A848L9N4_9BACT</name>
<organism evidence="1 2">
    <name type="scientific">Pyxidicoccus fallax</name>
    <dbReference type="NCBI Taxonomy" id="394095"/>
    <lineage>
        <taxon>Bacteria</taxon>
        <taxon>Pseudomonadati</taxon>
        <taxon>Myxococcota</taxon>
        <taxon>Myxococcia</taxon>
        <taxon>Myxococcales</taxon>
        <taxon>Cystobacterineae</taxon>
        <taxon>Myxococcaceae</taxon>
        <taxon>Pyxidicoccus</taxon>
    </lineage>
</organism>
<accession>A0A848L9N4</accession>
<gene>
    <name evidence="1" type="ORF">HG543_08855</name>
</gene>
<protein>
    <recommendedName>
        <fullName evidence="3">HNH nuclease domain-containing protein</fullName>
    </recommendedName>
</protein>
<dbReference type="RefSeq" id="WP_169344257.1">
    <property type="nucleotide sequence ID" value="NZ_JABBJJ010000029.1"/>
</dbReference>
<evidence type="ECO:0000313" key="1">
    <source>
        <dbReference type="EMBL" id="NMO14962.1"/>
    </source>
</evidence>
<keyword evidence="2" id="KW-1185">Reference proteome</keyword>
<evidence type="ECO:0008006" key="3">
    <source>
        <dbReference type="Google" id="ProtNLM"/>
    </source>
</evidence>
<dbReference type="EMBL" id="JABBJJ010000029">
    <property type="protein sequence ID" value="NMO14962.1"/>
    <property type="molecule type" value="Genomic_DNA"/>
</dbReference>
<dbReference type="Gene3D" id="1.10.30.50">
    <property type="match status" value="1"/>
</dbReference>
<proteinExistence type="predicted"/>
<comment type="caution">
    <text evidence="1">The sequence shown here is derived from an EMBL/GenBank/DDBJ whole genome shotgun (WGS) entry which is preliminary data.</text>
</comment>
<sequence>MIRLQRGRATPKLAACRRKGLATLRAALRANPGEPLEIPKTYNVAKEDLWRAQHGKCCYCELLEQPGHNDVEHFRPKSRADRRPGSSHTPGYWWLTWTWKNLLFACANCNRDHKKDQFPLEHGCRVLKQGQQPPGRERPLLLDPFRDDPIRHIHFRPVFHHKEEHWWPFPRAGSPRGETTIRVLRLDRSPLLDFYKGHVRQYVRPELKRLRRAMRGGNRQQVARTWRELTSELLDVRRPLTALSYDALDHLVPLDERKHWRLVLPPPLPPRR</sequence>
<evidence type="ECO:0000313" key="2">
    <source>
        <dbReference type="Proteomes" id="UP000518300"/>
    </source>
</evidence>
<reference evidence="1 2" key="1">
    <citation type="submission" date="2020-04" db="EMBL/GenBank/DDBJ databases">
        <title>Draft genome of Pyxidicoccus fallax type strain.</title>
        <authorList>
            <person name="Whitworth D.E."/>
        </authorList>
    </citation>
    <scope>NUCLEOTIDE SEQUENCE [LARGE SCALE GENOMIC DNA]</scope>
    <source>
        <strain evidence="1 2">DSM 14698</strain>
    </source>
</reference>
<dbReference type="AlphaFoldDB" id="A0A848L9N4"/>